<name>A0A6I4MQN9_9ACTN</name>
<organism evidence="1 2">
    <name type="scientific">Actinomadura physcomitrii</name>
    <dbReference type="NCBI Taxonomy" id="2650748"/>
    <lineage>
        <taxon>Bacteria</taxon>
        <taxon>Bacillati</taxon>
        <taxon>Actinomycetota</taxon>
        <taxon>Actinomycetes</taxon>
        <taxon>Streptosporangiales</taxon>
        <taxon>Thermomonosporaceae</taxon>
        <taxon>Actinomadura</taxon>
    </lineage>
</organism>
<dbReference type="AlphaFoldDB" id="A0A6I4MQN9"/>
<protein>
    <recommendedName>
        <fullName evidence="3">Replication-relaxation</fullName>
    </recommendedName>
</protein>
<evidence type="ECO:0000313" key="1">
    <source>
        <dbReference type="EMBL" id="MWA04586.1"/>
    </source>
</evidence>
<reference evidence="1" key="1">
    <citation type="submission" date="2019-12" db="EMBL/GenBank/DDBJ databases">
        <title>Actinomadura physcomitrii sp. nov., a novel actinomycete isolated from moss [Physcomitrium sphaericum (Ludw) Fuernr].</title>
        <authorList>
            <person name="Zhuang X."/>
        </authorList>
    </citation>
    <scope>NUCLEOTIDE SEQUENCE [LARGE SCALE GENOMIC DNA]</scope>
    <source>
        <strain evidence="1">LD22</strain>
    </source>
</reference>
<gene>
    <name evidence="1" type="ORF">F8568_030255</name>
</gene>
<dbReference type="Pfam" id="PF13814">
    <property type="entry name" value="Replic_Relax"/>
    <property type="match status" value="1"/>
</dbReference>
<proteinExistence type="predicted"/>
<dbReference type="InterPro" id="IPR025855">
    <property type="entry name" value="Replic_Relax"/>
</dbReference>
<dbReference type="EMBL" id="WBMS02000028">
    <property type="protein sequence ID" value="MWA04586.1"/>
    <property type="molecule type" value="Genomic_DNA"/>
</dbReference>
<evidence type="ECO:0008006" key="3">
    <source>
        <dbReference type="Google" id="ProtNLM"/>
    </source>
</evidence>
<comment type="caution">
    <text evidence="1">The sequence shown here is derived from an EMBL/GenBank/DDBJ whole genome shotgun (WGS) entry which is preliminary data.</text>
</comment>
<dbReference type="Proteomes" id="UP000462055">
    <property type="component" value="Unassembled WGS sequence"/>
</dbReference>
<sequence>MTRPHTTSTRLRGSQIRAPRVSAEVVAELAYRLTARDREVLTLVWEHRVLTTGQLTRLFFPTPERARQRLNHLHRHHALLRFRPWTPVGSKPWHWVLGPVGAHVLAVEHGQNITEFGYRQDTATAIAVSPRLAHQIGVNEFFVSLHVCARRQAGAVEQWWSEQRCAALWGDLARPDAFGRWTQTRADGASSTLDFFLEHDTGTETLARVVAKLSGYADLAEATGTTTPVLFWLPSPKREANFRRLLGTPEVPVATAVHTPTTSVDGPAGPVWQPAGGATGPRYRLVDLANLWTIVTRRDQPRANNDDPAGY</sequence>
<keyword evidence="2" id="KW-1185">Reference proteome</keyword>
<accession>A0A6I4MQN9</accession>
<evidence type="ECO:0000313" key="2">
    <source>
        <dbReference type="Proteomes" id="UP000462055"/>
    </source>
</evidence>
<dbReference type="RefSeq" id="WP_151597090.1">
    <property type="nucleotide sequence ID" value="NZ_WBMS02000028.1"/>
</dbReference>